<protein>
    <submittedName>
        <fullName evidence="10">Uncharacterized protein</fullName>
    </submittedName>
</protein>
<dbReference type="GO" id="GO:0005794">
    <property type="term" value="C:Golgi apparatus"/>
    <property type="evidence" value="ECO:0007669"/>
    <property type="project" value="TreeGrafter"/>
</dbReference>
<evidence type="ECO:0000256" key="1">
    <source>
        <dbReference type="ARBA" id="ARBA00004167"/>
    </source>
</evidence>
<organism evidence="10 11">
    <name type="scientific">Brassica oleracea var. oleracea</name>
    <dbReference type="NCBI Taxonomy" id="109376"/>
    <lineage>
        <taxon>Eukaryota</taxon>
        <taxon>Viridiplantae</taxon>
        <taxon>Streptophyta</taxon>
        <taxon>Embryophyta</taxon>
        <taxon>Tracheophyta</taxon>
        <taxon>Spermatophyta</taxon>
        <taxon>Magnoliopsida</taxon>
        <taxon>eudicotyledons</taxon>
        <taxon>Gunneridae</taxon>
        <taxon>Pentapetalae</taxon>
        <taxon>rosids</taxon>
        <taxon>malvids</taxon>
        <taxon>Brassicales</taxon>
        <taxon>Brassicaceae</taxon>
        <taxon>Brassiceae</taxon>
        <taxon>Brassica</taxon>
    </lineage>
</organism>
<evidence type="ECO:0000256" key="6">
    <source>
        <dbReference type="ARBA" id="ARBA00023136"/>
    </source>
</evidence>
<dbReference type="Pfam" id="PF14416">
    <property type="entry name" value="PMR5N"/>
    <property type="match status" value="1"/>
</dbReference>
<keyword evidence="11" id="KW-1185">Reference proteome</keyword>
<dbReference type="HOGENOM" id="CLU_020953_3_1_1"/>
<evidence type="ECO:0000256" key="2">
    <source>
        <dbReference type="ARBA" id="ARBA00007727"/>
    </source>
</evidence>
<reference evidence="10" key="2">
    <citation type="submission" date="2015-03" db="UniProtKB">
        <authorList>
            <consortium name="EnsemblPlants"/>
        </authorList>
    </citation>
    <scope>IDENTIFICATION</scope>
</reference>
<comment type="similarity">
    <text evidence="2">Belongs to the PC-esterase family. TBL subfamily.</text>
</comment>
<dbReference type="Pfam" id="PF13839">
    <property type="entry name" value="PC-Esterase"/>
    <property type="match status" value="1"/>
</dbReference>
<keyword evidence="5 7" id="KW-1133">Transmembrane helix</keyword>
<evidence type="ECO:0000256" key="4">
    <source>
        <dbReference type="ARBA" id="ARBA00022968"/>
    </source>
</evidence>
<feature type="domain" description="Trichome birefringence-like N-terminal" evidence="9">
    <location>
        <begin position="60"/>
        <end position="113"/>
    </location>
</feature>
<sequence>MAKRQLLMLGIRASFHTLAAVLVAGVIFTAVFLSRNGMRKETPQSIGVSNVEEGEGSDRECNIFEGKWVFDNESKPIYKEEECKFMSDQLACGKFGRKDSSYQYWRWQPHKCDLPRFNGTKLLERLRNKRMVYVGDSLNRGQWVSMVCMASSVITNPRMMYFHSNSSNLITFKSLEYNATIDFYWAPLMVESNSDDPTNHRLPERIVRIQSIEKHARHWTESDIIVLNSYLWWLRPHMKTLWGSFEKLNGIYKEVEMVRVYEMALQTMSQWLEVHVNSNLTKLFFMSMSPTHERLQVTEMHLCRAEEWRGKTKQNCYGETSLIEKKGYHGKGSDPKMMRVVENVLDELKRRGLNIQMINITQLSEYRKDGHPSIYRKQWEPLKESQVLDPSSYSDCIHWCLPGVPDVWNQLLYAYIVEDHHST</sequence>
<comment type="subcellular location">
    <subcellularLocation>
        <location evidence="1">Membrane</location>
        <topology evidence="1">Single-pass membrane protein</topology>
    </subcellularLocation>
</comment>
<dbReference type="eggNOG" id="ENOG502QTH8">
    <property type="taxonomic scope" value="Eukaryota"/>
</dbReference>
<dbReference type="AlphaFoldDB" id="A0A0D3C4Y9"/>
<evidence type="ECO:0000259" key="8">
    <source>
        <dbReference type="Pfam" id="PF13839"/>
    </source>
</evidence>
<dbReference type="GO" id="GO:0016413">
    <property type="term" value="F:O-acetyltransferase activity"/>
    <property type="evidence" value="ECO:0007669"/>
    <property type="project" value="InterPro"/>
</dbReference>
<dbReference type="EnsemblPlants" id="Bo4g187550.1">
    <property type="protein sequence ID" value="Bo4g187550.1"/>
    <property type="gene ID" value="Bo4g187550"/>
</dbReference>
<evidence type="ECO:0000256" key="7">
    <source>
        <dbReference type="SAM" id="Phobius"/>
    </source>
</evidence>
<dbReference type="STRING" id="109376.A0A0D3C4Y9"/>
<feature type="transmembrane region" description="Helical" evidence="7">
    <location>
        <begin position="13"/>
        <end position="33"/>
    </location>
</feature>
<proteinExistence type="inferred from homology"/>
<dbReference type="PANTHER" id="PTHR32285:SF346">
    <property type="entry name" value="GENOME ASSEMBLY, CHROMOSOME: A04"/>
    <property type="match status" value="1"/>
</dbReference>
<keyword evidence="4" id="KW-0735">Signal-anchor</keyword>
<reference evidence="10 11" key="1">
    <citation type="journal article" date="2014" name="Genome Biol.">
        <title>Transcriptome and methylome profiling reveals relics of genome dominance in the mesopolyploid Brassica oleracea.</title>
        <authorList>
            <person name="Parkin I.A."/>
            <person name="Koh C."/>
            <person name="Tang H."/>
            <person name="Robinson S.J."/>
            <person name="Kagale S."/>
            <person name="Clarke W.E."/>
            <person name="Town C.D."/>
            <person name="Nixon J."/>
            <person name="Krishnakumar V."/>
            <person name="Bidwell S.L."/>
            <person name="Denoeud F."/>
            <person name="Belcram H."/>
            <person name="Links M.G."/>
            <person name="Just J."/>
            <person name="Clarke C."/>
            <person name="Bender T."/>
            <person name="Huebert T."/>
            <person name="Mason A.S."/>
            <person name="Pires J.C."/>
            <person name="Barker G."/>
            <person name="Moore J."/>
            <person name="Walley P.G."/>
            <person name="Manoli S."/>
            <person name="Batley J."/>
            <person name="Edwards D."/>
            <person name="Nelson M.N."/>
            <person name="Wang X."/>
            <person name="Paterson A.H."/>
            <person name="King G."/>
            <person name="Bancroft I."/>
            <person name="Chalhoub B."/>
            <person name="Sharpe A.G."/>
        </authorList>
    </citation>
    <scope>NUCLEOTIDE SEQUENCE</scope>
    <source>
        <strain evidence="10 11">cv. TO1000</strain>
    </source>
</reference>
<evidence type="ECO:0000259" key="9">
    <source>
        <dbReference type="Pfam" id="PF14416"/>
    </source>
</evidence>
<keyword evidence="3 7" id="KW-0812">Transmembrane</keyword>
<dbReference type="InterPro" id="IPR026057">
    <property type="entry name" value="TBL_C"/>
</dbReference>
<dbReference type="GO" id="GO:0016020">
    <property type="term" value="C:membrane"/>
    <property type="evidence" value="ECO:0007669"/>
    <property type="project" value="UniProtKB-SubCell"/>
</dbReference>
<name>A0A0D3C4Y9_BRAOL</name>
<keyword evidence="6 7" id="KW-0472">Membrane</keyword>
<dbReference type="InterPro" id="IPR029962">
    <property type="entry name" value="TBL"/>
</dbReference>
<accession>A0A0D3C4Y9</accession>
<evidence type="ECO:0000313" key="11">
    <source>
        <dbReference type="Proteomes" id="UP000032141"/>
    </source>
</evidence>
<dbReference type="Proteomes" id="UP000032141">
    <property type="component" value="Chromosome C4"/>
</dbReference>
<evidence type="ECO:0000256" key="3">
    <source>
        <dbReference type="ARBA" id="ARBA00022692"/>
    </source>
</evidence>
<dbReference type="OMA" id="KQNCYGE"/>
<dbReference type="PANTHER" id="PTHR32285">
    <property type="entry name" value="PROTEIN TRICHOME BIREFRINGENCE-LIKE 9-RELATED"/>
    <property type="match status" value="1"/>
</dbReference>
<evidence type="ECO:0000256" key="5">
    <source>
        <dbReference type="ARBA" id="ARBA00022989"/>
    </source>
</evidence>
<evidence type="ECO:0000313" key="10">
    <source>
        <dbReference type="EnsemblPlants" id="Bo4g187550.1"/>
    </source>
</evidence>
<feature type="domain" description="Trichome birefringence-like C-terminal" evidence="8">
    <location>
        <begin position="114"/>
        <end position="414"/>
    </location>
</feature>
<dbReference type="InterPro" id="IPR025846">
    <property type="entry name" value="TBL_N"/>
</dbReference>
<dbReference type="Gramene" id="Bo4g187550.1">
    <property type="protein sequence ID" value="Bo4g187550.1"/>
    <property type="gene ID" value="Bo4g187550"/>
</dbReference>